<protein>
    <submittedName>
        <fullName evidence="5">Brca1-associated protein</fullName>
    </submittedName>
</protein>
<dbReference type="EMBL" id="AZIL01002442">
    <property type="protein sequence ID" value="EWM21576.1"/>
    <property type="molecule type" value="Genomic_DNA"/>
</dbReference>
<name>W7TMC1_9STRA</name>
<feature type="region of interest" description="Disordered" evidence="3">
    <location>
        <begin position="1"/>
        <end position="31"/>
    </location>
</feature>
<dbReference type="InterPro" id="IPR013083">
    <property type="entry name" value="Znf_RING/FYVE/PHD"/>
</dbReference>
<keyword evidence="1" id="KW-0479">Metal-binding</keyword>
<comment type="caution">
    <text evidence="5">The sequence shown here is derived from an EMBL/GenBank/DDBJ whole genome shotgun (WGS) entry which is preliminary data.</text>
</comment>
<evidence type="ECO:0000256" key="3">
    <source>
        <dbReference type="SAM" id="MobiDB-lite"/>
    </source>
</evidence>
<feature type="domain" description="UBP-type" evidence="4">
    <location>
        <begin position="559"/>
        <end position="665"/>
    </location>
</feature>
<evidence type="ECO:0000256" key="1">
    <source>
        <dbReference type="PROSITE-ProRule" id="PRU00502"/>
    </source>
</evidence>
<dbReference type="SMART" id="SM00290">
    <property type="entry name" value="ZnF_UBP"/>
    <property type="match status" value="1"/>
</dbReference>
<dbReference type="InterPro" id="IPR001607">
    <property type="entry name" value="Znf_UBP"/>
</dbReference>
<dbReference type="GO" id="GO:0061630">
    <property type="term" value="F:ubiquitin protein ligase activity"/>
    <property type="evidence" value="ECO:0007669"/>
    <property type="project" value="TreeGrafter"/>
</dbReference>
<dbReference type="PROSITE" id="PS50271">
    <property type="entry name" value="ZF_UBP"/>
    <property type="match status" value="1"/>
</dbReference>
<dbReference type="GO" id="GO:0016567">
    <property type="term" value="P:protein ubiquitination"/>
    <property type="evidence" value="ECO:0007669"/>
    <property type="project" value="TreeGrafter"/>
</dbReference>
<dbReference type="GO" id="GO:0007265">
    <property type="term" value="P:Ras protein signal transduction"/>
    <property type="evidence" value="ECO:0007669"/>
    <property type="project" value="TreeGrafter"/>
</dbReference>
<dbReference type="SUPFAM" id="SSF57850">
    <property type="entry name" value="RING/U-box"/>
    <property type="match status" value="1"/>
</dbReference>
<dbReference type="GO" id="GO:0008270">
    <property type="term" value="F:zinc ion binding"/>
    <property type="evidence" value="ECO:0007669"/>
    <property type="project" value="UniProtKB-KW"/>
</dbReference>
<reference evidence="5 6" key="1">
    <citation type="journal article" date="2014" name="Mol. Plant">
        <title>Chromosome Scale Genome Assembly and Transcriptome Profiling of Nannochloropsis gaditana in Nitrogen Depletion.</title>
        <authorList>
            <person name="Corteggiani Carpinelli E."/>
            <person name="Telatin A."/>
            <person name="Vitulo N."/>
            <person name="Forcato C."/>
            <person name="D'Angelo M."/>
            <person name="Schiavon R."/>
            <person name="Vezzi A."/>
            <person name="Giacometti G.M."/>
            <person name="Morosinotto T."/>
            <person name="Valle G."/>
        </authorList>
    </citation>
    <scope>NUCLEOTIDE SEQUENCE [LARGE SCALE GENOMIC DNA]</scope>
    <source>
        <strain evidence="5 6">B-31</strain>
    </source>
</reference>
<keyword evidence="6" id="KW-1185">Reference proteome</keyword>
<dbReference type="PANTHER" id="PTHR24007">
    <property type="entry name" value="BRCA1-ASSOCIATED PROTEIN"/>
    <property type="match status" value="1"/>
</dbReference>
<keyword evidence="2" id="KW-0175">Coiled coil</keyword>
<gene>
    <name evidence="5" type="ORF">Naga_100012g79</name>
</gene>
<evidence type="ECO:0000256" key="2">
    <source>
        <dbReference type="SAM" id="Coils"/>
    </source>
</evidence>
<organism evidence="5 6">
    <name type="scientific">Nannochloropsis gaditana</name>
    <dbReference type="NCBI Taxonomy" id="72520"/>
    <lineage>
        <taxon>Eukaryota</taxon>
        <taxon>Sar</taxon>
        <taxon>Stramenopiles</taxon>
        <taxon>Ochrophyta</taxon>
        <taxon>Eustigmatophyceae</taxon>
        <taxon>Eustigmatales</taxon>
        <taxon>Monodopsidaceae</taxon>
        <taxon>Nannochloropsis</taxon>
    </lineage>
</organism>
<dbReference type="GO" id="GO:0005737">
    <property type="term" value="C:cytoplasm"/>
    <property type="evidence" value="ECO:0007669"/>
    <property type="project" value="TreeGrafter"/>
</dbReference>
<feature type="coiled-coil region" evidence="2">
    <location>
        <begin position="754"/>
        <end position="788"/>
    </location>
</feature>
<dbReference type="PANTHER" id="PTHR24007:SF7">
    <property type="entry name" value="BRCA1-ASSOCIATED PROTEIN"/>
    <property type="match status" value="1"/>
</dbReference>
<dbReference type="Proteomes" id="UP000019335">
    <property type="component" value="Unassembled WGS sequence"/>
</dbReference>
<dbReference type="Gene3D" id="3.30.40.10">
    <property type="entry name" value="Zinc/RING finger domain, C3HC4 (zinc finger)"/>
    <property type="match status" value="1"/>
</dbReference>
<evidence type="ECO:0000313" key="5">
    <source>
        <dbReference type="EMBL" id="EWM21576.1"/>
    </source>
</evidence>
<dbReference type="OrthoDB" id="206714at2759"/>
<keyword evidence="1" id="KW-0862">Zinc</keyword>
<dbReference type="AlphaFoldDB" id="W7TMC1"/>
<evidence type="ECO:0000259" key="4">
    <source>
        <dbReference type="PROSITE" id="PS50271"/>
    </source>
</evidence>
<proteinExistence type="predicted"/>
<dbReference type="Pfam" id="PF02148">
    <property type="entry name" value="zf-UBP"/>
    <property type="match status" value="1"/>
</dbReference>
<feature type="region of interest" description="Disordered" evidence="3">
    <location>
        <begin position="150"/>
        <end position="194"/>
    </location>
</feature>
<keyword evidence="1" id="KW-0863">Zinc-finger</keyword>
<accession>W7TMC1</accession>
<evidence type="ECO:0000313" key="6">
    <source>
        <dbReference type="Proteomes" id="UP000019335"/>
    </source>
</evidence>
<feature type="compositionally biased region" description="Basic and acidic residues" evidence="3">
    <location>
        <begin position="20"/>
        <end position="31"/>
    </location>
</feature>
<sequence length="866" mass="96987">MEGLPCHPPAATASSSTNRDTNHPGNIHEKDSLRNLSTDWKQRLEERGAPSLMHCVGDTTNASLSLGSFLVFIEGSQRKQQRTDGAGALQDPRLNASRKIKSLAHLPGYESVQIYETLGRLRLYRHAPRNFFHRSLATGTRTDGDKVKDAYGDSYFGRQSGHRQASDKGGRAAKSGRDNERSYKAERLEGGSGDAAHEDEWHFLPFRPARLFTVLLLDCQNTDCASGFNYANAKEQHDGTQLPDIHLESGHLPEQSCHAVHAVSARQILQSLTEMAPRIRFIQIVRDEVHRRVHALITVDSILAVDRLIAFLREPDALLQGQILFVSSIVLVNDQKSEELLSSLDLVIKDVTGSRTCVQETSFMQSKKSDPLNIAHLSHLDTVQLRGPHEKDICPVYSLVFGDYLDALALSQSLILSVRDAGFISEDLFGRNLQMQPEGGEMQSISLNIKNDSNIEGDEEDEYDNIDLFSRGLLCYLAELPTCHGCLSRLDPVSVGTYLGPARSDDKFSSIQECDTGVEISGKISGSQEYSAGKRSPSRKSSSMCRICNKVQIHAMNQEKCNFQRSKKEGTPDTAFNGSKMVTPVSLTCYTCNIPENLWICLLCGHVGCGRYTAEHAKRHFHCCGHIFSLELATGRVWDYVEDMFVHSSEFEPGGGLSPTSALSESHAIADRIHGYREDNLHEVSCRKVKGARGKFDGLEAEYSALLLSQLEEQNAYHERLLTKAATDFAQNICQDDELSDDERREAFKIRSDIQKMEEDHSCFMEELRRAEESARKMRVRNQELLCDQKEGKFHLSNLRSNITSAKIRQKHDIQELEAQISDLLFFLRSKEAVQSSELEGGDLIVQGLTANPHRVSKHGRRRRNR</sequence>
<feature type="compositionally biased region" description="Basic and acidic residues" evidence="3">
    <location>
        <begin position="164"/>
        <end position="194"/>
    </location>
</feature>